<sequence length="154" mass="16633">MDTTRALRLLNEHRQGLFDQLKAAEVVVTGASKDGGPDLARAHWDLARRLRAYRLFKHADIFCPAIAQGDPGERRSAVDMMVSCDTAAANFDAYVLRWSGIGGVVGADEPDRRAAMLTLIAGVRAHLDAEGLAIEQLLNAWLGVSAETASYARG</sequence>
<dbReference type="RefSeq" id="WP_204199392.1">
    <property type="nucleotide sequence ID" value="NZ_JAFEMC010000003.1"/>
</dbReference>
<comment type="caution">
    <text evidence="1">The sequence shown here is derived from an EMBL/GenBank/DDBJ whole genome shotgun (WGS) entry which is preliminary data.</text>
</comment>
<proteinExistence type="predicted"/>
<evidence type="ECO:0008006" key="3">
    <source>
        <dbReference type="Google" id="ProtNLM"/>
    </source>
</evidence>
<evidence type="ECO:0000313" key="2">
    <source>
        <dbReference type="Proteomes" id="UP000763641"/>
    </source>
</evidence>
<organism evidence="1 2">
    <name type="scientific">Sphingomonas longa</name>
    <dbReference type="NCBI Taxonomy" id="2778730"/>
    <lineage>
        <taxon>Bacteria</taxon>
        <taxon>Pseudomonadati</taxon>
        <taxon>Pseudomonadota</taxon>
        <taxon>Alphaproteobacteria</taxon>
        <taxon>Sphingomonadales</taxon>
        <taxon>Sphingomonadaceae</taxon>
        <taxon>Sphingomonas</taxon>
    </lineage>
</organism>
<name>A0ABS2D8N9_9SPHN</name>
<reference evidence="1 2" key="1">
    <citation type="submission" date="2020-12" db="EMBL/GenBank/DDBJ databases">
        <title>Sphingomonas sp.</title>
        <authorList>
            <person name="Kim M.K."/>
        </authorList>
    </citation>
    <scope>NUCLEOTIDE SEQUENCE [LARGE SCALE GENOMIC DNA]</scope>
    <source>
        <strain evidence="1 2">BT552</strain>
    </source>
</reference>
<keyword evidence="2" id="KW-1185">Reference proteome</keyword>
<protein>
    <recommendedName>
        <fullName evidence="3">Hemerythrin-like domain-containing protein</fullName>
    </recommendedName>
</protein>
<dbReference type="EMBL" id="JAFEMC010000003">
    <property type="protein sequence ID" value="MBM6577299.1"/>
    <property type="molecule type" value="Genomic_DNA"/>
</dbReference>
<gene>
    <name evidence="1" type="ORF">ILT43_13025</name>
</gene>
<evidence type="ECO:0000313" key="1">
    <source>
        <dbReference type="EMBL" id="MBM6577299.1"/>
    </source>
</evidence>
<accession>A0ABS2D8N9</accession>
<dbReference type="Proteomes" id="UP000763641">
    <property type="component" value="Unassembled WGS sequence"/>
</dbReference>